<keyword evidence="5" id="KW-1185">Reference proteome</keyword>
<dbReference type="InterPro" id="IPR037128">
    <property type="entry name" value="Quinolinate_PRibosylTase_N_sf"/>
</dbReference>
<dbReference type="Pfam" id="PF02749">
    <property type="entry name" value="QRPTase_N"/>
    <property type="match status" value="1"/>
</dbReference>
<dbReference type="SUPFAM" id="SSF54675">
    <property type="entry name" value="Nicotinate/Quinolinate PRTase N-terminal domain-like"/>
    <property type="match status" value="1"/>
</dbReference>
<dbReference type="Proteomes" id="UP000631114">
    <property type="component" value="Unassembled WGS sequence"/>
</dbReference>
<organism evidence="4 5">
    <name type="scientific">Coptis chinensis</name>
    <dbReference type="NCBI Taxonomy" id="261450"/>
    <lineage>
        <taxon>Eukaryota</taxon>
        <taxon>Viridiplantae</taxon>
        <taxon>Streptophyta</taxon>
        <taxon>Embryophyta</taxon>
        <taxon>Tracheophyta</taxon>
        <taxon>Spermatophyta</taxon>
        <taxon>Magnoliopsida</taxon>
        <taxon>Ranunculales</taxon>
        <taxon>Ranunculaceae</taxon>
        <taxon>Coptidoideae</taxon>
        <taxon>Coptis</taxon>
    </lineage>
</organism>
<evidence type="ECO:0000313" key="5">
    <source>
        <dbReference type="Proteomes" id="UP000631114"/>
    </source>
</evidence>
<keyword evidence="2" id="KW-1133">Transmembrane helix</keyword>
<feature type="region of interest" description="Disordered" evidence="1">
    <location>
        <begin position="158"/>
        <end position="177"/>
    </location>
</feature>
<reference evidence="4 5" key="1">
    <citation type="submission" date="2020-10" db="EMBL/GenBank/DDBJ databases">
        <title>The Coptis chinensis genome and diversification of protoberbering-type alkaloids.</title>
        <authorList>
            <person name="Wang B."/>
            <person name="Shu S."/>
            <person name="Song C."/>
            <person name="Liu Y."/>
        </authorList>
    </citation>
    <scope>NUCLEOTIDE SEQUENCE [LARGE SCALE GENOMIC DNA]</scope>
    <source>
        <strain evidence="4">HL-2020</strain>
        <tissue evidence="4">Leaf</tissue>
    </source>
</reference>
<gene>
    <name evidence="4" type="ORF">IFM89_009246</name>
</gene>
<proteinExistence type="predicted"/>
<feature type="domain" description="Quinolinate phosphoribosyl transferase N-terminal" evidence="3">
    <location>
        <begin position="52"/>
        <end position="115"/>
    </location>
</feature>
<dbReference type="InterPro" id="IPR022412">
    <property type="entry name" value="Quinolinate_PRibosylTrfase_N"/>
</dbReference>
<dbReference type="InterPro" id="IPR034565">
    <property type="entry name" value="Put_cell_wall"/>
</dbReference>
<dbReference type="GO" id="GO:0016763">
    <property type="term" value="F:pentosyltransferase activity"/>
    <property type="evidence" value="ECO:0007669"/>
    <property type="project" value="InterPro"/>
</dbReference>
<feature type="region of interest" description="Disordered" evidence="1">
    <location>
        <begin position="214"/>
        <end position="236"/>
    </location>
</feature>
<feature type="transmembrane region" description="Helical" evidence="2">
    <location>
        <begin position="131"/>
        <end position="151"/>
    </location>
</feature>
<evidence type="ECO:0000256" key="1">
    <source>
        <dbReference type="SAM" id="MobiDB-lite"/>
    </source>
</evidence>
<name>A0A835I971_9MAGN</name>
<dbReference type="PANTHER" id="PTHR36733">
    <property type="entry name" value="CELL WALL PROTEIN-RELATED"/>
    <property type="match status" value="1"/>
</dbReference>
<dbReference type="EMBL" id="JADFTS010000003">
    <property type="protein sequence ID" value="KAF9613576.1"/>
    <property type="molecule type" value="Genomic_DNA"/>
</dbReference>
<protein>
    <recommendedName>
        <fullName evidence="3">Quinolinate phosphoribosyl transferase N-terminal domain-containing protein</fullName>
    </recommendedName>
</protein>
<dbReference type="AlphaFoldDB" id="A0A835I971"/>
<accession>A0A835I971</accession>
<keyword evidence="2" id="KW-0812">Transmembrane</keyword>
<evidence type="ECO:0000259" key="3">
    <source>
        <dbReference type="Pfam" id="PF02749"/>
    </source>
</evidence>
<comment type="caution">
    <text evidence="4">The sequence shown here is derived from an EMBL/GenBank/DDBJ whole genome shotgun (WGS) entry which is preliminary data.</text>
</comment>
<sequence length="236" mass="26025">MVRIHMEVVEPHPAIELPRQLSRREVFLDGVSSFFLTKTLMFAINPSMFKGDVTCLATVPIDMKVEAHFFIKEDNIIARISLAEMVFNEVDPSLEVECFKKDGDFVSKGTQFAKVSVFSSLTMACKLKSSLISFFLVLTIFLSMTQFISTAREIQSTMNKNDKSNPNKDAALTTQTLPGIGGQFPTPHLGGGEHSINLPGSHYHQYIPGLDDTFVQNPGTEIPSPHGGRIPAATHP</sequence>
<dbReference type="PANTHER" id="PTHR36733:SF1">
    <property type="entry name" value="CELL WALL PROTEIN-RELATED"/>
    <property type="match status" value="1"/>
</dbReference>
<dbReference type="OrthoDB" id="1931827at2759"/>
<keyword evidence="2" id="KW-0472">Membrane</keyword>
<evidence type="ECO:0000313" key="4">
    <source>
        <dbReference type="EMBL" id="KAF9613576.1"/>
    </source>
</evidence>
<evidence type="ECO:0000256" key="2">
    <source>
        <dbReference type="SAM" id="Phobius"/>
    </source>
</evidence>
<dbReference type="Gene3D" id="3.90.1170.20">
    <property type="entry name" value="Quinolinate phosphoribosyl transferase, N-terminal domain"/>
    <property type="match status" value="1"/>
</dbReference>